<geneLocation type="plasmid" evidence="4"/>
<keyword evidence="4" id="KW-1185">Reference proteome</keyword>
<proteinExistence type="predicted"/>
<reference evidence="3 4" key="1">
    <citation type="journal article" date="2014" name="Genome Announc.">
        <title>Genome Sequence of Yersinia similis Y228T, a Member of the Yersinia pseudotuberculosis Complex.</title>
        <authorList>
            <person name="Sprague L.D."/>
            <person name="Neubauer H."/>
        </authorList>
    </citation>
    <scope>NUCLEOTIDE SEQUENCE [LARGE SCALE GENOMIC DNA]</scope>
    <source>
        <strain evidence="3 4">228</strain>
    </source>
</reference>
<feature type="domain" description="Toxin co-regulated pilus biosynthesis protein Q C-terminal" evidence="2">
    <location>
        <begin position="262"/>
        <end position="347"/>
    </location>
</feature>
<organism evidence="3 4">
    <name type="scientific">Yersinia similis</name>
    <dbReference type="NCBI Taxonomy" id="367190"/>
    <lineage>
        <taxon>Bacteria</taxon>
        <taxon>Pseudomonadati</taxon>
        <taxon>Pseudomonadota</taxon>
        <taxon>Gammaproteobacteria</taxon>
        <taxon>Enterobacterales</taxon>
        <taxon>Yersiniaceae</taxon>
        <taxon>Yersinia</taxon>
    </lineage>
</organism>
<evidence type="ECO:0000259" key="2">
    <source>
        <dbReference type="Pfam" id="PF10671"/>
    </source>
</evidence>
<dbReference type="EMBL" id="CP007231">
    <property type="protein sequence ID" value="AHK22057.1"/>
    <property type="molecule type" value="Genomic_DNA"/>
</dbReference>
<protein>
    <submittedName>
        <fullName evidence="3">Pilus assembly protein PilL</fullName>
    </submittedName>
</protein>
<feature type="compositionally biased region" description="Polar residues" evidence="1">
    <location>
        <begin position="217"/>
        <end position="228"/>
    </location>
</feature>
<gene>
    <name evidence="3" type="ORF">BF17_00015</name>
</gene>
<accession>A0ABN4CXJ9</accession>
<name>A0ABN4CXJ9_9GAMM</name>
<evidence type="ECO:0000256" key="1">
    <source>
        <dbReference type="SAM" id="MobiDB-lite"/>
    </source>
</evidence>
<dbReference type="GeneID" id="96666359"/>
<dbReference type="Pfam" id="PF10671">
    <property type="entry name" value="TcpQ"/>
    <property type="match status" value="1"/>
</dbReference>
<keyword evidence="3" id="KW-0614">Plasmid</keyword>
<feature type="region of interest" description="Disordered" evidence="1">
    <location>
        <begin position="190"/>
        <end position="242"/>
    </location>
</feature>
<feature type="compositionally biased region" description="Polar residues" evidence="1">
    <location>
        <begin position="190"/>
        <end position="203"/>
    </location>
</feature>
<dbReference type="InterPro" id="IPR018927">
    <property type="entry name" value="Pilus_synth_Q_C"/>
</dbReference>
<dbReference type="PROSITE" id="PS51257">
    <property type="entry name" value="PROKAR_LIPOPROTEIN"/>
    <property type="match status" value="1"/>
</dbReference>
<evidence type="ECO:0000313" key="4">
    <source>
        <dbReference type="Proteomes" id="UP000019439"/>
    </source>
</evidence>
<evidence type="ECO:0000313" key="3">
    <source>
        <dbReference type="EMBL" id="AHK22057.1"/>
    </source>
</evidence>
<sequence length="351" mass="37780">MKIIHTSMLLPIILGGCSLPHRQPASSDALQFVDAQIQTNTQIIILAQDSLKQASAITQRAPIPELSSSLKSSVVASNSGQINPSSIRGLKNAKSLGTPGLFTLINQTAQNQSLDVVLRQIVPQGWTVEFSADLKTVSQQRVNLEANDQWPFALDRLLIQHQLVALINWPTQRVSIARWTASFNSAPVATVSPAKTGNASASIKSPPVISPGPRNPFSASRTAGSTVIQPGKTAPSSLSPPPVPAKIPVIKTEVKPAAAPNDWRAEKGSTLKDTLFLWAANAKCIQGENDTWSVVWMTDVNYRIDAPLSFSGSFREALNGVFRLYTTATVPLYAGISTTQCLIKVDDKEVR</sequence>
<dbReference type="Proteomes" id="UP000019439">
    <property type="component" value="Plasmid unnamed"/>
</dbReference>
<dbReference type="RefSeq" id="WP_025384491.1">
    <property type="nucleotide sequence ID" value="NZ_CGBP01000026.1"/>
</dbReference>